<evidence type="ECO:0000256" key="1">
    <source>
        <dbReference type="SAM" id="Phobius"/>
    </source>
</evidence>
<reference evidence="2 3" key="1">
    <citation type="submission" date="2017-05" db="EMBL/GenBank/DDBJ databases">
        <authorList>
            <person name="Varghese N."/>
            <person name="Submissions S."/>
        </authorList>
    </citation>
    <scope>NUCLEOTIDE SEQUENCE [LARGE SCALE GENOMIC DNA]</scope>
    <source>
        <strain evidence="2 3">DSM 29371</strain>
    </source>
</reference>
<dbReference type="EMBL" id="FXTC01000008">
    <property type="protein sequence ID" value="SMO83444.1"/>
    <property type="molecule type" value="Genomic_DNA"/>
</dbReference>
<dbReference type="AlphaFoldDB" id="A0A521EHP3"/>
<evidence type="ECO:0000313" key="2">
    <source>
        <dbReference type="EMBL" id="SMO83444.1"/>
    </source>
</evidence>
<accession>A0A521EHP3</accession>
<keyword evidence="3" id="KW-1185">Reference proteome</keyword>
<protein>
    <submittedName>
        <fullName evidence="2">Uncharacterized protein</fullName>
    </submittedName>
</protein>
<dbReference type="RefSeq" id="WP_142718997.1">
    <property type="nucleotide sequence ID" value="NZ_FXTC01000008.1"/>
</dbReference>
<keyword evidence="1" id="KW-1133">Transmembrane helix</keyword>
<keyword evidence="1" id="KW-0812">Transmembrane</keyword>
<proteinExistence type="predicted"/>
<name>A0A521EHP3_9FLAO</name>
<keyword evidence="1" id="KW-0472">Membrane</keyword>
<dbReference type="Proteomes" id="UP000316916">
    <property type="component" value="Unassembled WGS sequence"/>
</dbReference>
<evidence type="ECO:0000313" key="3">
    <source>
        <dbReference type="Proteomes" id="UP000316916"/>
    </source>
</evidence>
<organism evidence="2 3">
    <name type="scientific">Chryseobacterium rhizoplanae</name>
    <dbReference type="NCBI Taxonomy" id="1609531"/>
    <lineage>
        <taxon>Bacteria</taxon>
        <taxon>Pseudomonadati</taxon>
        <taxon>Bacteroidota</taxon>
        <taxon>Flavobacteriia</taxon>
        <taxon>Flavobacteriales</taxon>
        <taxon>Weeksellaceae</taxon>
        <taxon>Chryseobacterium group</taxon>
        <taxon>Chryseobacterium</taxon>
    </lineage>
</organism>
<gene>
    <name evidence="2" type="ORF">SAMN06265171_10877</name>
</gene>
<feature type="transmembrane region" description="Helical" evidence="1">
    <location>
        <begin position="52"/>
        <end position="75"/>
    </location>
</feature>
<feature type="transmembrane region" description="Helical" evidence="1">
    <location>
        <begin position="110"/>
        <end position="129"/>
    </location>
</feature>
<sequence length="140" mass="16515">MSKRKFILHSILKTWLISTLISCVLLILFLNVTNEVRDVPRKCGMNGLASVFTVFWIQFLSILSLSSLFSLVKFFQGKIKTVLCWFLLPVTVSIYSFFMITDEKLSGEEAIVFLIMNLPWLAFWMFYYYRFNIRFNISNH</sequence>
<feature type="transmembrane region" description="Helical" evidence="1">
    <location>
        <begin position="82"/>
        <end position="98"/>
    </location>
</feature>
<feature type="transmembrane region" description="Helical" evidence="1">
    <location>
        <begin position="12"/>
        <end position="32"/>
    </location>
</feature>